<reference evidence="11 12" key="1">
    <citation type="submission" date="2015-08" db="EMBL/GenBank/DDBJ databases">
        <title>The genome of the Asian arowana (Scleropages formosus).</title>
        <authorList>
            <person name="Tan M.H."/>
            <person name="Gan H.M."/>
            <person name="Croft L.J."/>
            <person name="Austin C.M."/>
        </authorList>
    </citation>
    <scope>NUCLEOTIDE SEQUENCE [LARGE SCALE GENOMIC DNA]</scope>
    <source>
        <strain evidence="11">Aro1</strain>
    </source>
</reference>
<evidence type="ECO:0000256" key="10">
    <source>
        <dbReference type="SAM" id="Phobius"/>
    </source>
</evidence>
<feature type="transmembrane region" description="Helical" evidence="10">
    <location>
        <begin position="260"/>
        <end position="280"/>
    </location>
</feature>
<evidence type="ECO:0000256" key="1">
    <source>
        <dbReference type="ARBA" id="ARBA00004435"/>
    </source>
</evidence>
<evidence type="ECO:0000313" key="12">
    <source>
        <dbReference type="Proteomes" id="UP000034805"/>
    </source>
</evidence>
<evidence type="ECO:0000256" key="6">
    <source>
        <dbReference type="ARBA" id="ARBA00022692"/>
    </source>
</evidence>
<keyword evidence="6 10" id="KW-0812">Transmembrane</keyword>
<evidence type="ECO:0000256" key="7">
    <source>
        <dbReference type="ARBA" id="ARBA00022949"/>
    </source>
</evidence>
<feature type="transmembrane region" description="Helical" evidence="10">
    <location>
        <begin position="12"/>
        <end position="34"/>
    </location>
</feature>
<keyword evidence="4" id="KW-0796">Tight junction</keyword>
<evidence type="ECO:0000256" key="8">
    <source>
        <dbReference type="ARBA" id="ARBA00022989"/>
    </source>
</evidence>
<evidence type="ECO:0000256" key="9">
    <source>
        <dbReference type="ARBA" id="ARBA00023136"/>
    </source>
</evidence>
<comment type="caution">
    <text evidence="11">The sequence shown here is derived from an EMBL/GenBank/DDBJ whole genome shotgun (WGS) entry which is preliminary data.</text>
</comment>
<sequence>MPQKEAKQNSDMITKVEILGLVLGLIGLAGTVVITGLPNWRVTAYIGANLIVMEKLMEGLWMDCYRQADFRMQCKVYDSLLILPLELQVSRALMCVCIFLSITGSLVTGCGMRRTDRSQENKRGKNITILLGGCLFLLSCIVTIIPVSWVTHTIIQNFYNPLLPDYRKQELGECLFVGWANSGLFLAAGVILIWCFVRHGQEEDQYYSPEEIVDMMERKPSQSHSKTPAPVLTTDMEMSYVDSVYEEKKRLERKERKEGICLEVVALVTGFIGLIGVSAVTGLPMWKVTAFIGENIIVMETRWEGLWMNCYRQANIRMQCKVYDSLLYLPPDLQAARGLMCSAVALTCFAMVVSAVGMQGTKFVDQRGRTKHVVLVVGGCLFLAACVVTLIPVSWTANVIIRDFYNPLLINAERRELGEALYIGWVTGALLFAAGVMLVCRHAPRTQEEEKIYPAGSVNYPYTYQPEYSYQPAYTYNPGYTYQPAYSYQPVYSSVPPQGSVIYNPKHYSSTGMQNSNASEGAAQCGAKRSGRMANSVLEIAAMCLSLLGLIGASASTGMPMWKVTAFIGENIIVMETRWEGLWMNCYRQANIRMQCKVYDSLLYLPPDLQAARGLMCCAVALACIGILVAIAGMQCTSCIRSGDRSKRMILIVAGCMIIIACVCVLIPVSWTAHVIIQDFYNPLLINAQRRELGESLYIGWVSAALLFVGGCMFACSSSSGEKDFDKLTYSQSSQYIPYQPQVLPAPLVSYGYLSRQPSMQPSIHPSIQIHPSMYPAVQLSRHPSSARSAIAYL</sequence>
<keyword evidence="5" id="KW-1003">Cell membrane</keyword>
<keyword evidence="8 10" id="KW-1133">Transmembrane helix</keyword>
<dbReference type="GO" id="GO:0005923">
    <property type="term" value="C:bicellular tight junction"/>
    <property type="evidence" value="ECO:0007669"/>
    <property type="project" value="UniProtKB-SubCell"/>
</dbReference>
<proteinExistence type="inferred from homology"/>
<feature type="transmembrane region" description="Helical" evidence="10">
    <location>
        <begin position="175"/>
        <end position="197"/>
    </location>
</feature>
<dbReference type="GO" id="GO:0005198">
    <property type="term" value="F:structural molecule activity"/>
    <property type="evidence" value="ECO:0007669"/>
    <property type="project" value="InterPro"/>
</dbReference>
<dbReference type="EMBL" id="JARO02005984">
    <property type="protein sequence ID" value="KPP65917.1"/>
    <property type="molecule type" value="Genomic_DNA"/>
</dbReference>
<dbReference type="PRINTS" id="PR01077">
    <property type="entry name" value="CLAUDIN"/>
</dbReference>
<feature type="transmembrane region" description="Helical" evidence="10">
    <location>
        <begin position="89"/>
        <end position="108"/>
    </location>
</feature>
<feature type="transmembrane region" description="Helical" evidence="10">
    <location>
        <begin position="129"/>
        <end position="155"/>
    </location>
</feature>
<dbReference type="InterPro" id="IPR004031">
    <property type="entry name" value="PMP22/EMP/MP20/Claudin"/>
</dbReference>
<dbReference type="AlphaFoldDB" id="A0A0P7TX43"/>
<organism evidence="11 12">
    <name type="scientific">Scleropages formosus</name>
    <name type="common">Asian bonytongue</name>
    <name type="synonym">Osteoglossum formosum</name>
    <dbReference type="NCBI Taxonomy" id="113540"/>
    <lineage>
        <taxon>Eukaryota</taxon>
        <taxon>Metazoa</taxon>
        <taxon>Chordata</taxon>
        <taxon>Craniata</taxon>
        <taxon>Vertebrata</taxon>
        <taxon>Euteleostomi</taxon>
        <taxon>Actinopterygii</taxon>
        <taxon>Neopterygii</taxon>
        <taxon>Teleostei</taxon>
        <taxon>Osteoglossocephala</taxon>
        <taxon>Osteoglossomorpha</taxon>
        <taxon>Osteoglossiformes</taxon>
        <taxon>Osteoglossidae</taxon>
        <taxon>Scleropages</taxon>
    </lineage>
</organism>
<evidence type="ECO:0000256" key="2">
    <source>
        <dbReference type="ARBA" id="ARBA00004651"/>
    </source>
</evidence>
<evidence type="ECO:0000256" key="5">
    <source>
        <dbReference type="ARBA" id="ARBA00022475"/>
    </source>
</evidence>
<comment type="similarity">
    <text evidence="3">Belongs to the claudin family.</text>
</comment>
<feature type="transmembrane region" description="Helical" evidence="10">
    <location>
        <begin position="537"/>
        <end position="555"/>
    </location>
</feature>
<dbReference type="Gene3D" id="1.20.140.150">
    <property type="match status" value="3"/>
</dbReference>
<dbReference type="PANTHER" id="PTHR12002">
    <property type="entry name" value="CLAUDIN"/>
    <property type="match status" value="1"/>
</dbReference>
<feature type="transmembrane region" description="Helical" evidence="10">
    <location>
        <begin position="421"/>
        <end position="440"/>
    </location>
</feature>
<dbReference type="STRING" id="113540.ENSSFOP00015000136"/>
<accession>A0A0P7TX43</accession>
<dbReference type="InterPro" id="IPR006187">
    <property type="entry name" value="Claudin"/>
</dbReference>
<dbReference type="InterPro" id="IPR017974">
    <property type="entry name" value="Claudin_CS"/>
</dbReference>
<feature type="transmembrane region" description="Helical" evidence="10">
    <location>
        <begin position="373"/>
        <end position="401"/>
    </location>
</feature>
<dbReference type="FunFam" id="1.20.140.150:FF:000001">
    <property type="entry name" value="Claudin"/>
    <property type="match status" value="3"/>
</dbReference>
<evidence type="ECO:0000256" key="4">
    <source>
        <dbReference type="ARBA" id="ARBA00022427"/>
    </source>
</evidence>
<feature type="transmembrane region" description="Helical" evidence="10">
    <location>
        <begin position="649"/>
        <end position="677"/>
    </location>
</feature>
<name>A0A0P7TX43_SCLFO</name>
<gene>
    <name evidence="11" type="ORF">Z043_115628</name>
</gene>
<protein>
    <submittedName>
        <fullName evidence="11">Claudin-8-like</fullName>
    </submittedName>
</protein>
<feature type="transmembrane region" description="Helical" evidence="10">
    <location>
        <begin position="335"/>
        <end position="361"/>
    </location>
</feature>
<feature type="transmembrane region" description="Helical" evidence="10">
    <location>
        <begin position="697"/>
        <end position="717"/>
    </location>
</feature>
<comment type="subcellular location">
    <subcellularLocation>
        <location evidence="1">Cell junction</location>
        <location evidence="1">Tight junction</location>
    </subcellularLocation>
    <subcellularLocation>
        <location evidence="2">Cell membrane</location>
        <topology evidence="2">Multi-pass membrane protein</topology>
    </subcellularLocation>
</comment>
<feature type="transmembrane region" description="Helical" evidence="10">
    <location>
        <begin position="611"/>
        <end position="637"/>
    </location>
</feature>
<evidence type="ECO:0000313" key="11">
    <source>
        <dbReference type="EMBL" id="KPP65917.1"/>
    </source>
</evidence>
<dbReference type="GO" id="GO:0005886">
    <property type="term" value="C:plasma membrane"/>
    <property type="evidence" value="ECO:0007669"/>
    <property type="project" value="UniProtKB-SubCell"/>
</dbReference>
<dbReference type="PROSITE" id="PS01346">
    <property type="entry name" value="CLAUDIN"/>
    <property type="match status" value="3"/>
</dbReference>
<dbReference type="Proteomes" id="UP000034805">
    <property type="component" value="Unassembled WGS sequence"/>
</dbReference>
<keyword evidence="9 10" id="KW-0472">Membrane</keyword>
<dbReference type="Pfam" id="PF00822">
    <property type="entry name" value="PMP22_Claudin"/>
    <property type="match status" value="3"/>
</dbReference>
<keyword evidence="7" id="KW-0965">Cell junction</keyword>
<evidence type="ECO:0000256" key="3">
    <source>
        <dbReference type="ARBA" id="ARBA00008295"/>
    </source>
</evidence>